<name>A0A259U2D4_9BACT</name>
<dbReference type="OrthoDB" id="1495292at2"/>
<sequence length="308" mass="32895">MAYDSLIDRIRNFALLTEEEQARVIEEVTERPDLAPDLETAMALAHVVNAAVRPEEPLVEIVDARLGHRPGLATSSGEDADEINARLDAFESEGESPLAEFERLTGVSLPPLASEGSAKATTADHQPRAVNGHSSRNARTLVADRPPAARQKPHTAGPLARRLVFAGLAILALYGGAFAVSSIQTPERNRVADIGDISESFRAVRGQEVSDRYAAAVDLLVEARRSILGLFPRYDDAALNAAADAFTGIARDVPNGHYGQEAALALGRIRLLQGDIDAARIALESVVAHGAYRAPEAAKLLDYLDAQG</sequence>
<proteinExistence type="predicted"/>
<organism evidence="2 3">
    <name type="scientific">Rubricoccus marinus</name>
    <dbReference type="NCBI Taxonomy" id="716817"/>
    <lineage>
        <taxon>Bacteria</taxon>
        <taxon>Pseudomonadati</taxon>
        <taxon>Rhodothermota</taxon>
        <taxon>Rhodothermia</taxon>
        <taxon>Rhodothermales</taxon>
        <taxon>Rubricoccaceae</taxon>
        <taxon>Rubricoccus</taxon>
    </lineage>
</organism>
<evidence type="ECO:0000256" key="1">
    <source>
        <dbReference type="SAM" id="MobiDB-lite"/>
    </source>
</evidence>
<comment type="caution">
    <text evidence="2">The sequence shown here is derived from an EMBL/GenBank/DDBJ whole genome shotgun (WGS) entry which is preliminary data.</text>
</comment>
<gene>
    <name evidence="2" type="ORF">BSZ36_15220</name>
</gene>
<dbReference type="Proteomes" id="UP000216446">
    <property type="component" value="Unassembled WGS sequence"/>
</dbReference>
<dbReference type="RefSeq" id="WP_094550438.1">
    <property type="nucleotide sequence ID" value="NZ_MQWB01000001.1"/>
</dbReference>
<dbReference type="AlphaFoldDB" id="A0A259U2D4"/>
<reference evidence="2 3" key="1">
    <citation type="submission" date="2016-11" db="EMBL/GenBank/DDBJ databases">
        <title>Study of marine rhodopsin-containing bacteria.</title>
        <authorList>
            <person name="Yoshizawa S."/>
            <person name="Kumagai Y."/>
            <person name="Kogure K."/>
        </authorList>
    </citation>
    <scope>NUCLEOTIDE SEQUENCE [LARGE SCALE GENOMIC DNA]</scope>
    <source>
        <strain evidence="2 3">SG-29</strain>
    </source>
</reference>
<accession>A0A259U2D4</accession>
<dbReference type="EMBL" id="MQWB01000001">
    <property type="protein sequence ID" value="OZC04213.1"/>
    <property type="molecule type" value="Genomic_DNA"/>
</dbReference>
<evidence type="ECO:0000313" key="3">
    <source>
        <dbReference type="Proteomes" id="UP000216446"/>
    </source>
</evidence>
<protein>
    <submittedName>
        <fullName evidence="2">Uncharacterized protein</fullName>
    </submittedName>
</protein>
<feature type="region of interest" description="Disordered" evidence="1">
    <location>
        <begin position="110"/>
        <end position="155"/>
    </location>
</feature>
<dbReference type="InParanoid" id="A0A259U2D4"/>
<evidence type="ECO:0000313" key="2">
    <source>
        <dbReference type="EMBL" id="OZC04213.1"/>
    </source>
</evidence>
<keyword evidence="3" id="KW-1185">Reference proteome</keyword>